<gene>
    <name evidence="1" type="ORF">UU57_C0040G0007</name>
</gene>
<dbReference type="AlphaFoldDB" id="A0A0G0VTA6"/>
<evidence type="ECO:0000313" key="2">
    <source>
        <dbReference type="Proteomes" id="UP000034286"/>
    </source>
</evidence>
<reference evidence="1 2" key="1">
    <citation type="journal article" date="2015" name="Nature">
        <title>rRNA introns, odd ribosomes, and small enigmatic genomes across a large radiation of phyla.</title>
        <authorList>
            <person name="Brown C.T."/>
            <person name="Hug L.A."/>
            <person name="Thomas B.C."/>
            <person name="Sharon I."/>
            <person name="Castelle C.J."/>
            <person name="Singh A."/>
            <person name="Wilkins M.J."/>
            <person name="Williams K.H."/>
            <person name="Banfield J.F."/>
        </authorList>
    </citation>
    <scope>NUCLEOTIDE SEQUENCE [LARGE SCALE GENOMIC DNA]</scope>
</reference>
<comment type="caution">
    <text evidence="1">The sequence shown here is derived from an EMBL/GenBank/DDBJ whole genome shotgun (WGS) entry which is preliminary data.</text>
</comment>
<proteinExistence type="predicted"/>
<dbReference type="Proteomes" id="UP000034286">
    <property type="component" value="Unassembled WGS sequence"/>
</dbReference>
<evidence type="ECO:0000313" key="1">
    <source>
        <dbReference type="EMBL" id="KKS02927.1"/>
    </source>
</evidence>
<sequence>MATVFLISSIISETWFLRGLISTSGSGIPVGRTKSSVTFPSDIDTSQSLGVAELAIKFGTLRINSSNFKGLLSSADGSLNP</sequence>
<accession>A0A0G0VTA6</accession>
<organism evidence="1 2">
    <name type="scientific">Candidatus Woesebacteria bacterium GW2011_GWE1_41_24</name>
    <dbReference type="NCBI Taxonomy" id="1618597"/>
    <lineage>
        <taxon>Bacteria</taxon>
        <taxon>Candidatus Woeseibacteriota</taxon>
    </lineage>
</organism>
<name>A0A0G0VTA6_9BACT</name>
<dbReference type="EMBL" id="LCBD01000040">
    <property type="protein sequence ID" value="KKS02927.1"/>
    <property type="molecule type" value="Genomic_DNA"/>
</dbReference>
<protein>
    <submittedName>
        <fullName evidence="1">Uncharacterized protein</fullName>
    </submittedName>
</protein>